<evidence type="ECO:0000256" key="7">
    <source>
        <dbReference type="ARBA" id="ARBA00022729"/>
    </source>
</evidence>
<dbReference type="RefSeq" id="WP_129082895.1">
    <property type="nucleotide sequence ID" value="NZ_CP041070.1"/>
</dbReference>
<dbReference type="GO" id="GO:0038023">
    <property type="term" value="F:signaling receptor activity"/>
    <property type="evidence" value="ECO:0007669"/>
    <property type="project" value="InterPro"/>
</dbReference>
<dbReference type="InterPro" id="IPR011662">
    <property type="entry name" value="Secretin/TonB_short_N"/>
</dbReference>
<dbReference type="EMBL" id="PDKO01000015">
    <property type="protein sequence ID" value="RXJ61453.1"/>
    <property type="molecule type" value="Genomic_DNA"/>
</dbReference>
<feature type="chain" id="PRO_5020810636" evidence="16">
    <location>
        <begin position="24"/>
        <end position="780"/>
    </location>
</feature>
<accession>A0A4Q0XWA6</accession>
<dbReference type="SMART" id="SM00965">
    <property type="entry name" value="STN"/>
    <property type="match status" value="1"/>
</dbReference>
<keyword evidence="6 14" id="KW-0812">Transmembrane</keyword>
<evidence type="ECO:0000256" key="1">
    <source>
        <dbReference type="ARBA" id="ARBA00004571"/>
    </source>
</evidence>
<evidence type="ECO:0000256" key="9">
    <source>
        <dbReference type="ARBA" id="ARBA00023065"/>
    </source>
</evidence>
<comment type="subcellular location">
    <subcellularLocation>
        <location evidence="1 14">Cell outer membrane</location>
        <topology evidence="1 14">Multi-pass membrane protein</topology>
    </subcellularLocation>
</comment>
<dbReference type="FunFam" id="2.170.130.10:FF:000010">
    <property type="entry name" value="Ferripyoverdine receptor"/>
    <property type="match status" value="1"/>
</dbReference>
<dbReference type="AlphaFoldDB" id="A0A4Q0XWA6"/>
<dbReference type="SUPFAM" id="SSF56935">
    <property type="entry name" value="Porins"/>
    <property type="match status" value="1"/>
</dbReference>
<keyword evidence="3 14" id="KW-0813">Transport</keyword>
<evidence type="ECO:0000313" key="18">
    <source>
        <dbReference type="EMBL" id="RXJ61453.1"/>
    </source>
</evidence>
<evidence type="ECO:0000256" key="16">
    <source>
        <dbReference type="SAM" id="SignalP"/>
    </source>
</evidence>
<feature type="signal peptide" evidence="16">
    <location>
        <begin position="1"/>
        <end position="23"/>
    </location>
</feature>
<dbReference type="InterPro" id="IPR039426">
    <property type="entry name" value="TonB-dep_rcpt-like"/>
</dbReference>
<dbReference type="PROSITE" id="PS52016">
    <property type="entry name" value="TONB_DEPENDENT_REC_3"/>
    <property type="match status" value="1"/>
</dbReference>
<evidence type="ECO:0000256" key="2">
    <source>
        <dbReference type="ARBA" id="ARBA00009810"/>
    </source>
</evidence>
<organism evidence="18 19">
    <name type="scientific">Halarcobacter anaerophilus</name>
    <dbReference type="NCBI Taxonomy" id="877500"/>
    <lineage>
        <taxon>Bacteria</taxon>
        <taxon>Pseudomonadati</taxon>
        <taxon>Campylobacterota</taxon>
        <taxon>Epsilonproteobacteria</taxon>
        <taxon>Campylobacterales</taxon>
        <taxon>Arcobacteraceae</taxon>
        <taxon>Halarcobacter</taxon>
    </lineage>
</organism>
<evidence type="ECO:0000256" key="5">
    <source>
        <dbReference type="ARBA" id="ARBA00022496"/>
    </source>
</evidence>
<dbReference type="PANTHER" id="PTHR32552:SF74">
    <property type="entry name" value="HYDROXAMATE SIDEROPHORE RECEPTOR FHUE"/>
    <property type="match status" value="1"/>
</dbReference>
<gene>
    <name evidence="18" type="ORF">CRV06_13585</name>
</gene>
<keyword evidence="10 15" id="KW-0798">TonB box</keyword>
<sequence>MNLLKKSLIAPSLAILLYTNLHANESFTLEEMSLKEAIKTISKKANIPYMVDSKLLKDKKSQKIENIQGLKNALDKILQNSGLEASIIDGTIIIKKKSIPQSSNSLGKVEIISANATEDTDSYTIDSMNTATKLNLSIKDTPQSVVVITNQKIEDNNWESIDDIVSNIAGIQPSKYDTDRTYIMARGFEIDYYQIDGMPTSYTGYQQQDLSIYDRVEIVKGANGLMTGAGNPAAAINLVRKHANSKKLTGDITLKAGSWDRYKGSIDITTPLNEAKTVRARIVASYADEESYKDYYSKETSVFYGVIDADISDNTRLSLGASYQENRPEGTTWGGVPAYFSDGSSTSFHPEDSFTPDWTYGKTKTKSAFASFEHYFNNDIKINANYTHMEYDAHLKMALMTGYSHFPDSTTGIDPTSDFLSNSFTQTDTDVLDIYTSIPFELANKNHEIIAGVMYHKKNEDNFSKSALSSIDTSSNSVFSWDSDVKEPSWNKKSRTGEKTTKQESAYIVGRFSLSDDLKLIAGSRLTTYKYNNKFSNYDYKYDNEVTPYAGVVYSLDENHSVYASYTDIFKAQDYKDKSGNYLDPKEGKSYEAGIKGEYFDGALNASLAIFRIEQDNVAQSAGTNSSGETYYTLEEGVTSKGVEFDLSGAINENWNMSFGISHYEAKNSDDEKVSTTIPRTQFLLSSTYKTGSLTFGGSVKWQSKLYDDVTNPVGDSDRLQQESFYLVNAMARYNFTKNLSAQLNINNLFDKEYYSNIVYDAQYVYGEPRNTTLTLKYTF</sequence>
<keyword evidence="19" id="KW-1185">Reference proteome</keyword>
<dbReference type="Gene3D" id="2.40.170.20">
    <property type="entry name" value="TonB-dependent receptor, beta-barrel domain"/>
    <property type="match status" value="1"/>
</dbReference>
<evidence type="ECO:0000256" key="15">
    <source>
        <dbReference type="RuleBase" id="RU003357"/>
    </source>
</evidence>
<reference evidence="18 19" key="1">
    <citation type="submission" date="2017-10" db="EMBL/GenBank/DDBJ databases">
        <title>Genomics of the genus Arcobacter.</title>
        <authorList>
            <person name="Perez-Cataluna A."/>
            <person name="Figueras M.J."/>
        </authorList>
    </citation>
    <scope>NUCLEOTIDE SEQUENCE [LARGE SCALE GENOMIC DNA]</scope>
    <source>
        <strain evidence="18 19">DSM 24636</strain>
    </source>
</reference>
<dbReference type="Gene3D" id="3.55.50.30">
    <property type="match status" value="1"/>
</dbReference>
<evidence type="ECO:0000256" key="3">
    <source>
        <dbReference type="ARBA" id="ARBA00022448"/>
    </source>
</evidence>
<dbReference type="CDD" id="cd01347">
    <property type="entry name" value="ligand_gated_channel"/>
    <property type="match status" value="1"/>
</dbReference>
<feature type="domain" description="Secretin/TonB short N-terminal" evidence="17">
    <location>
        <begin position="47"/>
        <end position="97"/>
    </location>
</feature>
<evidence type="ECO:0000256" key="4">
    <source>
        <dbReference type="ARBA" id="ARBA00022452"/>
    </source>
</evidence>
<evidence type="ECO:0000256" key="14">
    <source>
        <dbReference type="PROSITE-ProRule" id="PRU01360"/>
    </source>
</evidence>
<dbReference type="InterPro" id="IPR010105">
    <property type="entry name" value="TonB_sidphr_rcpt"/>
</dbReference>
<dbReference type="GO" id="GO:0009279">
    <property type="term" value="C:cell outer membrane"/>
    <property type="evidence" value="ECO:0007669"/>
    <property type="project" value="UniProtKB-SubCell"/>
</dbReference>
<evidence type="ECO:0000313" key="19">
    <source>
        <dbReference type="Proteomes" id="UP000290191"/>
    </source>
</evidence>
<keyword evidence="8" id="KW-0408">Iron</keyword>
<dbReference type="InterPro" id="IPR000531">
    <property type="entry name" value="Beta-barrel_TonB"/>
</dbReference>
<keyword evidence="9" id="KW-0406">Ion transport</keyword>
<dbReference type="STRING" id="877500.GCA_000935065_01182"/>
<proteinExistence type="inferred from homology"/>
<evidence type="ECO:0000259" key="17">
    <source>
        <dbReference type="SMART" id="SM00965"/>
    </source>
</evidence>
<name>A0A4Q0XWA6_9BACT</name>
<comment type="caution">
    <text evidence="18">The sequence shown here is derived from an EMBL/GenBank/DDBJ whole genome shotgun (WGS) entry which is preliminary data.</text>
</comment>
<evidence type="ECO:0000256" key="12">
    <source>
        <dbReference type="ARBA" id="ARBA00023170"/>
    </source>
</evidence>
<dbReference type="GO" id="GO:0015344">
    <property type="term" value="F:siderophore uptake transmembrane transporter activity"/>
    <property type="evidence" value="ECO:0007669"/>
    <property type="project" value="TreeGrafter"/>
</dbReference>
<evidence type="ECO:0000256" key="8">
    <source>
        <dbReference type="ARBA" id="ARBA00023004"/>
    </source>
</evidence>
<keyword evidence="4 14" id="KW-1134">Transmembrane beta strand</keyword>
<evidence type="ECO:0000256" key="11">
    <source>
        <dbReference type="ARBA" id="ARBA00023136"/>
    </source>
</evidence>
<keyword evidence="13 14" id="KW-0998">Cell outer membrane</keyword>
<dbReference type="OrthoDB" id="174652at2"/>
<keyword evidence="7 16" id="KW-0732">Signal</keyword>
<comment type="similarity">
    <text evidence="2 14 15">Belongs to the TonB-dependent receptor family.</text>
</comment>
<keyword evidence="5" id="KW-0410">Iron transport</keyword>
<dbReference type="Pfam" id="PF07715">
    <property type="entry name" value="Plug"/>
    <property type="match status" value="1"/>
</dbReference>
<dbReference type="InterPro" id="IPR037066">
    <property type="entry name" value="Plug_dom_sf"/>
</dbReference>
<dbReference type="Pfam" id="PF00593">
    <property type="entry name" value="TonB_dep_Rec_b-barrel"/>
    <property type="match status" value="1"/>
</dbReference>
<dbReference type="PANTHER" id="PTHR32552">
    <property type="entry name" value="FERRICHROME IRON RECEPTOR-RELATED"/>
    <property type="match status" value="1"/>
</dbReference>
<evidence type="ECO:0000256" key="13">
    <source>
        <dbReference type="ARBA" id="ARBA00023237"/>
    </source>
</evidence>
<dbReference type="NCBIfam" id="TIGR01783">
    <property type="entry name" value="TonB-siderophor"/>
    <property type="match status" value="1"/>
</dbReference>
<dbReference type="InterPro" id="IPR036942">
    <property type="entry name" value="Beta-barrel_TonB_sf"/>
</dbReference>
<protein>
    <submittedName>
        <fullName evidence="18">TonB-dependent siderophore receptor</fullName>
    </submittedName>
</protein>
<evidence type="ECO:0000256" key="6">
    <source>
        <dbReference type="ARBA" id="ARBA00022692"/>
    </source>
</evidence>
<dbReference type="InterPro" id="IPR012910">
    <property type="entry name" value="Plug_dom"/>
</dbReference>
<evidence type="ECO:0000256" key="10">
    <source>
        <dbReference type="ARBA" id="ARBA00023077"/>
    </source>
</evidence>
<dbReference type="Gene3D" id="2.170.130.10">
    <property type="entry name" value="TonB-dependent receptor, plug domain"/>
    <property type="match status" value="1"/>
</dbReference>
<dbReference type="GO" id="GO:0015891">
    <property type="term" value="P:siderophore transport"/>
    <property type="evidence" value="ECO:0007669"/>
    <property type="project" value="InterPro"/>
</dbReference>
<keyword evidence="12 18" id="KW-0675">Receptor</keyword>
<keyword evidence="11 14" id="KW-0472">Membrane</keyword>
<dbReference type="Proteomes" id="UP000290191">
    <property type="component" value="Unassembled WGS sequence"/>
</dbReference>